<dbReference type="VEuPathDB" id="ToxoDB:cyc_09745"/>
<comment type="caution">
    <text evidence="1">The sequence shown here is derived from an EMBL/GenBank/DDBJ whole genome shotgun (WGS) entry which is preliminary data.</text>
</comment>
<accession>A0A1D3D402</accession>
<proteinExistence type="predicted"/>
<dbReference type="AlphaFoldDB" id="A0A1D3D402"/>
<evidence type="ECO:0000313" key="1">
    <source>
        <dbReference type="EMBL" id="OEH78176.1"/>
    </source>
</evidence>
<gene>
    <name evidence="1" type="ORF">cyc_09745</name>
</gene>
<dbReference type="InParanoid" id="A0A1D3D402"/>
<organism evidence="1 2">
    <name type="scientific">Cyclospora cayetanensis</name>
    <dbReference type="NCBI Taxonomy" id="88456"/>
    <lineage>
        <taxon>Eukaryota</taxon>
        <taxon>Sar</taxon>
        <taxon>Alveolata</taxon>
        <taxon>Apicomplexa</taxon>
        <taxon>Conoidasida</taxon>
        <taxon>Coccidia</taxon>
        <taxon>Eucoccidiorida</taxon>
        <taxon>Eimeriorina</taxon>
        <taxon>Eimeriidae</taxon>
        <taxon>Cyclospora</taxon>
    </lineage>
</organism>
<sequence length="174" mass="19772">MTKDIDQNRLSTRQFIDQVRKRLCVQGRPDILLSRLWIETEPTDEPFVLNVPIGPEYTVGVRPVNVDFWNDPALFERTIGQFADALINLRDAERSILNYVEDVRLQALKAITSARDEGFDIGLEGVNLRPVQAIHLSQDGWEEAASYIVAVIKVRHLSSALQYEVSELQADNPQ</sequence>
<reference evidence="1 2" key="1">
    <citation type="journal article" date="2016" name="BMC Genomics">
        <title>Comparative genomics reveals Cyclospora cayetanensis possesses coccidia-like metabolism and invasion components but unique surface antigens.</title>
        <authorList>
            <person name="Liu S."/>
            <person name="Wang L."/>
            <person name="Zheng H."/>
            <person name="Xu Z."/>
            <person name="Roellig D.M."/>
            <person name="Li N."/>
            <person name="Frace M.A."/>
            <person name="Tang K."/>
            <person name="Arrowood M.J."/>
            <person name="Moss D.M."/>
            <person name="Zhang L."/>
            <person name="Feng Y."/>
            <person name="Xiao L."/>
        </authorList>
    </citation>
    <scope>NUCLEOTIDE SEQUENCE [LARGE SCALE GENOMIC DNA]</scope>
    <source>
        <strain evidence="1 2">CHN_HEN01</strain>
    </source>
</reference>
<evidence type="ECO:0000313" key="2">
    <source>
        <dbReference type="Proteomes" id="UP000095192"/>
    </source>
</evidence>
<protein>
    <submittedName>
        <fullName evidence="1">Uncharacterized protein</fullName>
    </submittedName>
</protein>
<dbReference type="EMBL" id="JROU02000835">
    <property type="protein sequence ID" value="OEH78176.1"/>
    <property type="molecule type" value="Genomic_DNA"/>
</dbReference>
<feature type="non-terminal residue" evidence="1">
    <location>
        <position position="174"/>
    </location>
</feature>
<name>A0A1D3D402_9EIME</name>
<keyword evidence="2" id="KW-1185">Reference proteome</keyword>
<dbReference type="Proteomes" id="UP000095192">
    <property type="component" value="Unassembled WGS sequence"/>
</dbReference>